<name>A0A7S3QIK2_9STRA</name>
<dbReference type="NCBIfam" id="TIGR02167">
    <property type="entry name" value="Liste_lipo_26"/>
    <property type="match status" value="1"/>
</dbReference>
<dbReference type="EMBL" id="HBIO01030262">
    <property type="protein sequence ID" value="CAE0478333.1"/>
    <property type="molecule type" value="Transcribed_RNA"/>
</dbReference>
<sequence>MLLLSRHPLVFSLLLITAASPVASAVKAFETKDDLQAAVDSYCADAFDDESTYGSIENWDVSKITSMNSLFRSSWQNQKSCNPNIGSWDVSKVTNFQSMFNNARAFNKDISNWDVSSGTNFNGMFYKADAFNQDVSTWDVSSGIYFSAMFNQAVAFNQPQTYCKLQQSNSKFHDGVNVCSGSISCGWGQTDCPATAPPTPFPTHAPTATPTSVASADTNP</sequence>
<reference evidence="3" key="1">
    <citation type="submission" date="2021-01" db="EMBL/GenBank/DDBJ databases">
        <authorList>
            <person name="Corre E."/>
            <person name="Pelletier E."/>
            <person name="Niang G."/>
            <person name="Scheremetjew M."/>
            <person name="Finn R."/>
            <person name="Kale V."/>
            <person name="Holt S."/>
            <person name="Cochrane G."/>
            <person name="Meng A."/>
            <person name="Brown T."/>
            <person name="Cohen L."/>
        </authorList>
    </citation>
    <scope>NUCLEOTIDE SEQUENCE</scope>
    <source>
        <strain evidence="3">MM31A-1</strain>
    </source>
</reference>
<protein>
    <recommendedName>
        <fullName evidence="4">BspA family leucine-rich repeat surface protein</fullName>
    </recommendedName>
</protein>
<dbReference type="InterPro" id="IPR005046">
    <property type="entry name" value="DUF285"/>
</dbReference>
<accession>A0A7S3QIK2</accession>
<feature type="region of interest" description="Disordered" evidence="1">
    <location>
        <begin position="197"/>
        <end position="220"/>
    </location>
</feature>
<evidence type="ECO:0000256" key="2">
    <source>
        <dbReference type="SAM" id="SignalP"/>
    </source>
</evidence>
<keyword evidence="2" id="KW-0732">Signal</keyword>
<organism evidence="3">
    <name type="scientific">Chaetoceros debilis</name>
    <dbReference type="NCBI Taxonomy" id="122233"/>
    <lineage>
        <taxon>Eukaryota</taxon>
        <taxon>Sar</taxon>
        <taxon>Stramenopiles</taxon>
        <taxon>Ochrophyta</taxon>
        <taxon>Bacillariophyta</taxon>
        <taxon>Coscinodiscophyceae</taxon>
        <taxon>Chaetocerotophycidae</taxon>
        <taxon>Chaetocerotales</taxon>
        <taxon>Chaetocerotaceae</taxon>
        <taxon>Chaetoceros</taxon>
    </lineage>
</organism>
<evidence type="ECO:0000313" key="3">
    <source>
        <dbReference type="EMBL" id="CAE0478333.1"/>
    </source>
</evidence>
<evidence type="ECO:0000256" key="1">
    <source>
        <dbReference type="SAM" id="MobiDB-lite"/>
    </source>
</evidence>
<feature type="chain" id="PRO_5031546807" description="BspA family leucine-rich repeat surface protein" evidence="2">
    <location>
        <begin position="26"/>
        <end position="220"/>
    </location>
</feature>
<feature type="compositionally biased region" description="Low complexity" evidence="1">
    <location>
        <begin position="204"/>
        <end position="220"/>
    </location>
</feature>
<feature type="signal peptide" evidence="2">
    <location>
        <begin position="1"/>
        <end position="25"/>
    </location>
</feature>
<dbReference type="Pfam" id="PF03382">
    <property type="entry name" value="DUF285"/>
    <property type="match status" value="1"/>
</dbReference>
<dbReference type="InterPro" id="IPR011889">
    <property type="entry name" value="Liste_lipo_26"/>
</dbReference>
<gene>
    <name evidence="3" type="ORF">CDEB00056_LOCUS23186</name>
</gene>
<proteinExistence type="predicted"/>
<evidence type="ECO:0008006" key="4">
    <source>
        <dbReference type="Google" id="ProtNLM"/>
    </source>
</evidence>
<dbReference type="AlphaFoldDB" id="A0A7S3QIK2"/>